<dbReference type="Proteomes" id="UP000886595">
    <property type="component" value="Unassembled WGS sequence"/>
</dbReference>
<comment type="caution">
    <text evidence="1">The sequence shown here is derived from an EMBL/GenBank/DDBJ whole genome shotgun (WGS) entry which is preliminary data.</text>
</comment>
<organism evidence="1 2">
    <name type="scientific">Brassica carinata</name>
    <name type="common">Ethiopian mustard</name>
    <name type="synonym">Abyssinian cabbage</name>
    <dbReference type="NCBI Taxonomy" id="52824"/>
    <lineage>
        <taxon>Eukaryota</taxon>
        <taxon>Viridiplantae</taxon>
        <taxon>Streptophyta</taxon>
        <taxon>Embryophyta</taxon>
        <taxon>Tracheophyta</taxon>
        <taxon>Spermatophyta</taxon>
        <taxon>Magnoliopsida</taxon>
        <taxon>eudicotyledons</taxon>
        <taxon>Gunneridae</taxon>
        <taxon>Pentapetalae</taxon>
        <taxon>rosids</taxon>
        <taxon>malvids</taxon>
        <taxon>Brassicales</taxon>
        <taxon>Brassicaceae</taxon>
        <taxon>Brassiceae</taxon>
        <taxon>Brassica</taxon>
    </lineage>
</organism>
<keyword evidence="2" id="KW-1185">Reference proteome</keyword>
<name>A0A8X7Q5S0_BRACI</name>
<protein>
    <submittedName>
        <fullName evidence="1">Uncharacterized protein</fullName>
    </submittedName>
</protein>
<dbReference type="EMBL" id="JAAMPC010000014">
    <property type="protein sequence ID" value="KAG2263488.1"/>
    <property type="molecule type" value="Genomic_DNA"/>
</dbReference>
<evidence type="ECO:0000313" key="2">
    <source>
        <dbReference type="Proteomes" id="UP000886595"/>
    </source>
</evidence>
<evidence type="ECO:0000313" key="1">
    <source>
        <dbReference type="EMBL" id="KAG2263488.1"/>
    </source>
</evidence>
<proteinExistence type="predicted"/>
<sequence length="80" mass="9039">MRRVALEDDGVVFYFAYSDVNNVVDSLTVDQMSGSDLVCWLPVTNSAAKLVRLREPATTRFLSTFHDQLPESLVMLMDLK</sequence>
<accession>A0A8X7Q5S0</accession>
<reference evidence="1 2" key="1">
    <citation type="submission" date="2020-02" db="EMBL/GenBank/DDBJ databases">
        <authorList>
            <person name="Ma Q."/>
            <person name="Huang Y."/>
            <person name="Song X."/>
            <person name="Pei D."/>
        </authorList>
    </citation>
    <scope>NUCLEOTIDE SEQUENCE [LARGE SCALE GENOMIC DNA]</scope>
    <source>
        <strain evidence="1">Sxm20200214</strain>
        <tissue evidence="1">Leaf</tissue>
    </source>
</reference>
<dbReference type="AlphaFoldDB" id="A0A8X7Q5S0"/>
<gene>
    <name evidence="1" type="ORF">Bca52824_070567</name>
</gene>